<evidence type="ECO:0000256" key="1">
    <source>
        <dbReference type="ARBA" id="ARBA00022670"/>
    </source>
</evidence>
<dbReference type="PRINTS" id="PR00722">
    <property type="entry name" value="CHYMOTRYPSIN"/>
</dbReference>
<dbReference type="GO" id="GO:0004252">
    <property type="term" value="F:serine-type endopeptidase activity"/>
    <property type="evidence" value="ECO:0007669"/>
    <property type="project" value="InterPro"/>
</dbReference>
<dbReference type="Gene3D" id="2.40.10.10">
    <property type="entry name" value="Trypsin-like serine proteases"/>
    <property type="match status" value="1"/>
</dbReference>
<dbReference type="InterPro" id="IPR009003">
    <property type="entry name" value="Peptidase_S1_PA"/>
</dbReference>
<dbReference type="PROSITE" id="PS00134">
    <property type="entry name" value="TRYPSIN_HIS"/>
    <property type="match status" value="1"/>
</dbReference>
<keyword evidence="3" id="KW-0720">Serine protease</keyword>
<dbReference type="AlphaFoldDB" id="A0AAD4K0F7"/>
<dbReference type="GO" id="GO:0005615">
    <property type="term" value="C:extracellular space"/>
    <property type="evidence" value="ECO:0007669"/>
    <property type="project" value="TreeGrafter"/>
</dbReference>
<feature type="chain" id="PRO_5042088137" description="Peptidase S1 domain-containing protein" evidence="5">
    <location>
        <begin position="21"/>
        <end position="297"/>
    </location>
</feature>
<dbReference type="CDD" id="cd00190">
    <property type="entry name" value="Tryp_SPc"/>
    <property type="match status" value="1"/>
</dbReference>
<dbReference type="PANTHER" id="PTHR24264:SF46">
    <property type="entry name" value="COAGULATION FACTOR XII"/>
    <property type="match status" value="1"/>
</dbReference>
<evidence type="ECO:0000256" key="2">
    <source>
        <dbReference type="ARBA" id="ARBA00022801"/>
    </source>
</evidence>
<comment type="caution">
    <text evidence="7">The sequence shown here is derived from an EMBL/GenBank/DDBJ whole genome shotgun (WGS) entry which is preliminary data.</text>
</comment>
<evidence type="ECO:0000256" key="3">
    <source>
        <dbReference type="ARBA" id="ARBA00022825"/>
    </source>
</evidence>
<dbReference type="EMBL" id="JAJJHW010002585">
    <property type="protein sequence ID" value="KAH8371289.1"/>
    <property type="molecule type" value="Genomic_DNA"/>
</dbReference>
<protein>
    <recommendedName>
        <fullName evidence="6">Peptidase S1 domain-containing protein</fullName>
    </recommendedName>
</protein>
<evidence type="ECO:0000313" key="7">
    <source>
        <dbReference type="EMBL" id="KAH8371289.1"/>
    </source>
</evidence>
<dbReference type="Proteomes" id="UP001200034">
    <property type="component" value="Unassembled WGS sequence"/>
</dbReference>
<proteinExistence type="predicted"/>
<feature type="domain" description="Peptidase S1" evidence="6">
    <location>
        <begin position="23"/>
        <end position="273"/>
    </location>
</feature>
<keyword evidence="8" id="KW-1185">Reference proteome</keyword>
<dbReference type="GO" id="GO:0031638">
    <property type="term" value="P:zymogen activation"/>
    <property type="evidence" value="ECO:0007669"/>
    <property type="project" value="TreeGrafter"/>
</dbReference>
<sequence length="297" mass="33413">IMLFCKFTHILLIVLPLALSEELEDGSERFKRVATPNFNEEIYKKLSKYVVSLRSRIPHKYFGDNHFCGGTIISPTFVITAAHCVMDKRKIMHSSREILVVAGTPNRLKHILGATLNVPVKNIFVHTNFTMYNTNNLALIKLAEELPSNNEHVGIMKLPTKPPSIGSRYRVMGWGRVFEGGALASRIVYVDVELQNRSLCKSYIKSFSDEMLCAGNFGKSDEDPCPGDTGDPFFENLTIYGVVSYAIGCGNYDKPSVYTNVWHHMNWIEEIISENTSSKSIVPFLLLSLNLLISIMN</sequence>
<dbReference type="GO" id="GO:0005791">
    <property type="term" value="C:rough endoplasmic reticulum"/>
    <property type="evidence" value="ECO:0007669"/>
    <property type="project" value="TreeGrafter"/>
</dbReference>
<evidence type="ECO:0000313" key="8">
    <source>
        <dbReference type="Proteomes" id="UP001200034"/>
    </source>
</evidence>
<feature type="non-terminal residue" evidence="7">
    <location>
        <position position="1"/>
    </location>
</feature>
<dbReference type="Pfam" id="PF00089">
    <property type="entry name" value="Trypsin"/>
    <property type="match status" value="1"/>
</dbReference>
<evidence type="ECO:0000259" key="6">
    <source>
        <dbReference type="PROSITE" id="PS50240"/>
    </source>
</evidence>
<dbReference type="InterPro" id="IPR001314">
    <property type="entry name" value="Peptidase_S1A"/>
</dbReference>
<keyword evidence="4" id="KW-1015">Disulfide bond</keyword>
<keyword evidence="5" id="KW-0732">Signal</keyword>
<dbReference type="SMART" id="SM00020">
    <property type="entry name" value="Tryp_SPc"/>
    <property type="match status" value="1"/>
</dbReference>
<evidence type="ECO:0000256" key="5">
    <source>
        <dbReference type="SAM" id="SignalP"/>
    </source>
</evidence>
<gene>
    <name evidence="7" type="ORF">KR093_006802</name>
</gene>
<accession>A0AAD4K0F7</accession>
<feature type="signal peptide" evidence="5">
    <location>
        <begin position="1"/>
        <end position="20"/>
    </location>
</feature>
<dbReference type="InterPro" id="IPR043504">
    <property type="entry name" value="Peptidase_S1_PA_chymotrypsin"/>
</dbReference>
<feature type="non-terminal residue" evidence="7">
    <location>
        <position position="297"/>
    </location>
</feature>
<dbReference type="InterPro" id="IPR001254">
    <property type="entry name" value="Trypsin_dom"/>
</dbReference>
<keyword evidence="1" id="KW-0645">Protease</keyword>
<dbReference type="InterPro" id="IPR050127">
    <property type="entry name" value="Serine_Proteases_S1"/>
</dbReference>
<dbReference type="PANTHER" id="PTHR24264">
    <property type="entry name" value="TRYPSIN-RELATED"/>
    <property type="match status" value="1"/>
</dbReference>
<dbReference type="FunFam" id="2.40.10.10:FF:000068">
    <property type="entry name" value="transmembrane protease serine 2"/>
    <property type="match status" value="1"/>
</dbReference>
<name>A0AAD4K0F7_9MUSC</name>
<reference evidence="7" key="1">
    <citation type="journal article" date="2021" name="Mol. Ecol. Resour.">
        <title>Phylogenomic analyses of the genus Drosophila reveals genomic signals of climate adaptation.</title>
        <authorList>
            <person name="Li F."/>
            <person name="Rane R.V."/>
            <person name="Luria V."/>
            <person name="Xiong Z."/>
            <person name="Chen J."/>
            <person name="Li Z."/>
            <person name="Catullo R.A."/>
            <person name="Griffin P.C."/>
            <person name="Schiffer M."/>
            <person name="Pearce S."/>
            <person name="Lee S.F."/>
            <person name="McElroy K."/>
            <person name="Stocker A."/>
            <person name="Shirriffs J."/>
            <person name="Cockerell F."/>
            <person name="Coppin C."/>
            <person name="Sgro C.M."/>
            <person name="Karger A."/>
            <person name="Cain J.W."/>
            <person name="Weber J.A."/>
            <person name="Santpere G."/>
            <person name="Kirschner M.W."/>
            <person name="Hoffmann A.A."/>
            <person name="Oakeshott J.G."/>
            <person name="Zhang G."/>
        </authorList>
    </citation>
    <scope>NUCLEOTIDE SEQUENCE</scope>
    <source>
        <strain evidence="7">BGI-SZ-2011g</strain>
    </source>
</reference>
<dbReference type="PROSITE" id="PS50240">
    <property type="entry name" value="TRYPSIN_DOM"/>
    <property type="match status" value="1"/>
</dbReference>
<dbReference type="InterPro" id="IPR018114">
    <property type="entry name" value="TRYPSIN_HIS"/>
</dbReference>
<evidence type="ECO:0000256" key="4">
    <source>
        <dbReference type="ARBA" id="ARBA00023157"/>
    </source>
</evidence>
<dbReference type="SUPFAM" id="SSF50494">
    <property type="entry name" value="Trypsin-like serine proteases"/>
    <property type="match status" value="1"/>
</dbReference>
<organism evidence="7 8">
    <name type="scientific">Drosophila rubida</name>
    <dbReference type="NCBI Taxonomy" id="30044"/>
    <lineage>
        <taxon>Eukaryota</taxon>
        <taxon>Metazoa</taxon>
        <taxon>Ecdysozoa</taxon>
        <taxon>Arthropoda</taxon>
        <taxon>Hexapoda</taxon>
        <taxon>Insecta</taxon>
        <taxon>Pterygota</taxon>
        <taxon>Neoptera</taxon>
        <taxon>Endopterygota</taxon>
        <taxon>Diptera</taxon>
        <taxon>Brachycera</taxon>
        <taxon>Muscomorpha</taxon>
        <taxon>Ephydroidea</taxon>
        <taxon>Drosophilidae</taxon>
        <taxon>Drosophila</taxon>
    </lineage>
</organism>
<keyword evidence="2" id="KW-0378">Hydrolase</keyword>